<keyword evidence="2" id="KW-0238">DNA-binding</keyword>
<evidence type="ECO:0000313" key="5">
    <source>
        <dbReference type="EMBL" id="QGW27574.1"/>
    </source>
</evidence>
<proteinExistence type="predicted"/>
<dbReference type="SMART" id="SM00342">
    <property type="entry name" value="HTH_ARAC"/>
    <property type="match status" value="1"/>
</dbReference>
<dbReference type="InterPro" id="IPR011051">
    <property type="entry name" value="RmlC_Cupin_sf"/>
</dbReference>
<evidence type="ECO:0000256" key="2">
    <source>
        <dbReference type="ARBA" id="ARBA00023125"/>
    </source>
</evidence>
<dbReference type="PANTHER" id="PTHR43280:SF34">
    <property type="entry name" value="ARAC-FAMILY TRANSCRIPTIONAL REGULATOR"/>
    <property type="match status" value="1"/>
</dbReference>
<dbReference type="Gene3D" id="2.60.120.10">
    <property type="entry name" value="Jelly Rolls"/>
    <property type="match status" value="1"/>
</dbReference>
<evidence type="ECO:0000259" key="4">
    <source>
        <dbReference type="PROSITE" id="PS01124"/>
    </source>
</evidence>
<sequence length="278" mass="31129">MAASIHVQHEALPAFYPHLHRHKEWQITAVLKGTGTLLAGNVLIPFEPGQLFVFGAQLPHVFKSDLHNNKTKRKQIYAEAYSVFFSTDAGLQSLLALPEMRSIDKWLTKYQAGCCIQGKQTVALTELLQQVVKEEGAKRLSSLIALLHGLTTAKSPMAFGGSQRVLSDAAGQRINNVIQYTLQHYTGHIAIADVARIIHMTPQAFCRYFKQHTRKTYINFVTELRIQEACKLLQQAQTENVSAVAWQTGFNSVPNFNRVFKKVTGTTPGLYAARFKTF</sequence>
<evidence type="ECO:0000256" key="1">
    <source>
        <dbReference type="ARBA" id="ARBA00023015"/>
    </source>
</evidence>
<dbReference type="Pfam" id="PF12833">
    <property type="entry name" value="HTH_18"/>
    <property type="match status" value="1"/>
</dbReference>
<dbReference type="InterPro" id="IPR009057">
    <property type="entry name" value="Homeodomain-like_sf"/>
</dbReference>
<name>A0A6I6G6A2_9BACT</name>
<gene>
    <name evidence="5" type="ORF">GLV81_05230</name>
</gene>
<dbReference type="PANTHER" id="PTHR43280">
    <property type="entry name" value="ARAC-FAMILY TRANSCRIPTIONAL REGULATOR"/>
    <property type="match status" value="1"/>
</dbReference>
<dbReference type="GO" id="GO:0043565">
    <property type="term" value="F:sequence-specific DNA binding"/>
    <property type="evidence" value="ECO:0007669"/>
    <property type="project" value="InterPro"/>
</dbReference>
<dbReference type="Proteomes" id="UP000426027">
    <property type="component" value="Chromosome"/>
</dbReference>
<dbReference type="PROSITE" id="PS01124">
    <property type="entry name" value="HTH_ARAC_FAMILY_2"/>
    <property type="match status" value="1"/>
</dbReference>
<evidence type="ECO:0000256" key="3">
    <source>
        <dbReference type="ARBA" id="ARBA00023163"/>
    </source>
</evidence>
<dbReference type="InterPro" id="IPR014710">
    <property type="entry name" value="RmlC-like_jellyroll"/>
</dbReference>
<dbReference type="SUPFAM" id="SSF51182">
    <property type="entry name" value="RmlC-like cupins"/>
    <property type="match status" value="1"/>
</dbReference>
<accession>A0A6I6G6A2</accession>
<dbReference type="InterPro" id="IPR018062">
    <property type="entry name" value="HTH_AraC-typ_CS"/>
</dbReference>
<reference evidence="5 6" key="1">
    <citation type="submission" date="2019-11" db="EMBL/GenBank/DDBJ databases">
        <authorList>
            <person name="Im W.T."/>
        </authorList>
    </citation>
    <scope>NUCLEOTIDE SEQUENCE [LARGE SCALE GENOMIC DNA]</scope>
    <source>
        <strain evidence="5 6">SB-02</strain>
    </source>
</reference>
<keyword evidence="6" id="KW-1185">Reference proteome</keyword>
<dbReference type="GO" id="GO:0003700">
    <property type="term" value="F:DNA-binding transcription factor activity"/>
    <property type="evidence" value="ECO:0007669"/>
    <property type="project" value="InterPro"/>
</dbReference>
<keyword evidence="3" id="KW-0804">Transcription</keyword>
<dbReference type="SUPFAM" id="SSF46689">
    <property type="entry name" value="Homeodomain-like"/>
    <property type="match status" value="2"/>
</dbReference>
<organism evidence="5 6">
    <name type="scientific">Phnomibacter ginsenosidimutans</name>
    <dbReference type="NCBI Taxonomy" id="2676868"/>
    <lineage>
        <taxon>Bacteria</taxon>
        <taxon>Pseudomonadati</taxon>
        <taxon>Bacteroidota</taxon>
        <taxon>Chitinophagia</taxon>
        <taxon>Chitinophagales</taxon>
        <taxon>Chitinophagaceae</taxon>
        <taxon>Phnomibacter</taxon>
    </lineage>
</organism>
<dbReference type="RefSeq" id="WP_157477464.1">
    <property type="nucleotide sequence ID" value="NZ_CP046566.1"/>
</dbReference>
<protein>
    <submittedName>
        <fullName evidence="5">Helix-turn-helix domain-containing protein</fullName>
    </submittedName>
</protein>
<dbReference type="KEGG" id="fls:GLV81_05230"/>
<dbReference type="InterPro" id="IPR018060">
    <property type="entry name" value="HTH_AraC"/>
</dbReference>
<evidence type="ECO:0000313" key="6">
    <source>
        <dbReference type="Proteomes" id="UP000426027"/>
    </source>
</evidence>
<feature type="domain" description="HTH araC/xylS-type" evidence="4">
    <location>
        <begin position="175"/>
        <end position="274"/>
    </location>
</feature>
<dbReference type="PROSITE" id="PS00041">
    <property type="entry name" value="HTH_ARAC_FAMILY_1"/>
    <property type="match status" value="1"/>
</dbReference>
<dbReference type="Gene3D" id="1.10.10.60">
    <property type="entry name" value="Homeodomain-like"/>
    <property type="match status" value="2"/>
</dbReference>
<keyword evidence="1" id="KW-0805">Transcription regulation</keyword>
<dbReference type="EMBL" id="CP046566">
    <property type="protein sequence ID" value="QGW27574.1"/>
    <property type="molecule type" value="Genomic_DNA"/>
</dbReference>
<dbReference type="AlphaFoldDB" id="A0A6I6G6A2"/>